<dbReference type="AlphaFoldDB" id="A0A143DE91"/>
<evidence type="ECO:0000256" key="4">
    <source>
        <dbReference type="ARBA" id="ARBA00022519"/>
    </source>
</evidence>
<keyword evidence="11" id="KW-1185">Reference proteome</keyword>
<feature type="transmembrane region" description="Helical" evidence="8">
    <location>
        <begin position="330"/>
        <end position="351"/>
    </location>
</feature>
<evidence type="ECO:0000256" key="7">
    <source>
        <dbReference type="ARBA" id="ARBA00023136"/>
    </source>
</evidence>
<dbReference type="PIRSF" id="PIRSF004925">
    <property type="entry name" value="HcaT"/>
    <property type="match status" value="1"/>
</dbReference>
<evidence type="ECO:0000259" key="9">
    <source>
        <dbReference type="Pfam" id="PF12832"/>
    </source>
</evidence>
<dbReference type="NCBIfam" id="NF008346">
    <property type="entry name" value="PRK11128.1"/>
    <property type="match status" value="1"/>
</dbReference>
<feature type="transmembrane region" description="Helical" evidence="8">
    <location>
        <begin position="289"/>
        <end position="310"/>
    </location>
</feature>
<comment type="subcellular location">
    <subcellularLocation>
        <location evidence="1">Cell inner membrane</location>
        <topology evidence="1">Multi-pass membrane protein</topology>
    </subcellularLocation>
</comment>
<organism evidence="10 11">
    <name type="scientific">Haematospirillum jordaniae</name>
    <dbReference type="NCBI Taxonomy" id="1549855"/>
    <lineage>
        <taxon>Bacteria</taxon>
        <taxon>Pseudomonadati</taxon>
        <taxon>Pseudomonadota</taxon>
        <taxon>Alphaproteobacteria</taxon>
        <taxon>Rhodospirillales</taxon>
        <taxon>Novispirillaceae</taxon>
        <taxon>Haematospirillum</taxon>
    </lineage>
</organism>
<evidence type="ECO:0000313" key="10">
    <source>
        <dbReference type="EMBL" id="AMW35082.1"/>
    </source>
</evidence>
<dbReference type="PANTHER" id="PTHR23522">
    <property type="entry name" value="BLL5896 PROTEIN"/>
    <property type="match status" value="1"/>
</dbReference>
<dbReference type="InterPro" id="IPR036259">
    <property type="entry name" value="MFS_trans_sf"/>
</dbReference>
<evidence type="ECO:0000256" key="1">
    <source>
        <dbReference type="ARBA" id="ARBA00004429"/>
    </source>
</evidence>
<gene>
    <name evidence="10" type="ORF">AY555_07715</name>
</gene>
<keyword evidence="2" id="KW-0813">Transport</keyword>
<evidence type="ECO:0000256" key="6">
    <source>
        <dbReference type="ARBA" id="ARBA00022989"/>
    </source>
</evidence>
<feature type="transmembrane region" description="Helical" evidence="8">
    <location>
        <begin position="74"/>
        <end position="92"/>
    </location>
</feature>
<feature type="transmembrane region" description="Helical" evidence="8">
    <location>
        <begin position="161"/>
        <end position="181"/>
    </location>
</feature>
<dbReference type="SUPFAM" id="SSF103473">
    <property type="entry name" value="MFS general substrate transporter"/>
    <property type="match status" value="1"/>
</dbReference>
<dbReference type="Gene3D" id="1.20.1250.20">
    <property type="entry name" value="MFS general substrate transporter like domains"/>
    <property type="match status" value="2"/>
</dbReference>
<dbReference type="GO" id="GO:0015528">
    <property type="term" value="F:lactose:proton symporter activity"/>
    <property type="evidence" value="ECO:0007669"/>
    <property type="project" value="TreeGrafter"/>
</dbReference>
<proteinExistence type="predicted"/>
<keyword evidence="4" id="KW-0997">Cell inner membrane</keyword>
<dbReference type="InterPro" id="IPR026032">
    <property type="entry name" value="HcaT-like"/>
</dbReference>
<dbReference type="InterPro" id="IPR024989">
    <property type="entry name" value="MFS_assoc_dom"/>
</dbReference>
<dbReference type="NCBIfam" id="NF037955">
    <property type="entry name" value="mfs"/>
    <property type="match status" value="1"/>
</dbReference>
<feature type="transmembrane region" description="Helical" evidence="8">
    <location>
        <begin position="357"/>
        <end position="379"/>
    </location>
</feature>
<feature type="transmembrane region" description="Helical" evidence="8">
    <location>
        <begin position="136"/>
        <end position="155"/>
    </location>
</feature>
<accession>A0A143DE91</accession>
<feature type="transmembrane region" description="Helical" evidence="8">
    <location>
        <begin position="12"/>
        <end position="32"/>
    </location>
</feature>
<dbReference type="RefSeq" id="WP_066135342.1">
    <property type="nucleotide sequence ID" value="NZ_CP014525.1"/>
</dbReference>
<evidence type="ECO:0000256" key="2">
    <source>
        <dbReference type="ARBA" id="ARBA00022448"/>
    </source>
</evidence>
<dbReference type="GO" id="GO:0030395">
    <property type="term" value="F:lactose binding"/>
    <property type="evidence" value="ECO:0007669"/>
    <property type="project" value="TreeGrafter"/>
</dbReference>
<feature type="transmembrane region" description="Helical" evidence="8">
    <location>
        <begin position="267"/>
        <end position="283"/>
    </location>
</feature>
<dbReference type="GeneID" id="53317042"/>
<keyword evidence="5 8" id="KW-0812">Transmembrane</keyword>
<evidence type="ECO:0000256" key="8">
    <source>
        <dbReference type="SAM" id="Phobius"/>
    </source>
</evidence>
<keyword evidence="7 8" id="KW-0472">Membrane</keyword>
<keyword evidence="6 8" id="KW-1133">Transmembrane helix</keyword>
<evidence type="ECO:0000256" key="3">
    <source>
        <dbReference type="ARBA" id="ARBA00022475"/>
    </source>
</evidence>
<dbReference type="EMBL" id="CP014525">
    <property type="protein sequence ID" value="AMW35082.1"/>
    <property type="molecule type" value="Genomic_DNA"/>
</dbReference>
<feature type="transmembrane region" description="Helical" evidence="8">
    <location>
        <begin position="98"/>
        <end position="116"/>
    </location>
</feature>
<dbReference type="OrthoDB" id="9150135at2"/>
<dbReference type="Proteomes" id="UP000076066">
    <property type="component" value="Chromosome"/>
</dbReference>
<dbReference type="PANTHER" id="PTHR23522:SF10">
    <property type="entry name" value="3-PHENYLPROPIONIC ACID TRANSPORTER-RELATED"/>
    <property type="match status" value="1"/>
</dbReference>
<name>A0A143DE91_9PROT</name>
<protein>
    <recommendedName>
        <fullName evidence="9">Major facilitator superfamily associated domain-containing protein</fullName>
    </recommendedName>
</protein>
<feature type="domain" description="Major facilitator superfamily associated" evidence="9">
    <location>
        <begin position="9"/>
        <end position="356"/>
    </location>
</feature>
<keyword evidence="3" id="KW-1003">Cell membrane</keyword>
<dbReference type="GO" id="GO:0005886">
    <property type="term" value="C:plasma membrane"/>
    <property type="evidence" value="ECO:0007669"/>
    <property type="project" value="UniProtKB-SubCell"/>
</dbReference>
<feature type="transmembrane region" description="Helical" evidence="8">
    <location>
        <begin position="202"/>
        <end position="224"/>
    </location>
</feature>
<reference evidence="10 11" key="1">
    <citation type="submission" date="2016-02" db="EMBL/GenBank/DDBJ databases">
        <title>Complete Genome of H5569, the type strain of the newly described species Haematospirillium jordaniae.</title>
        <authorList>
            <person name="Nicholson A.C."/>
            <person name="Humrighouse B.W."/>
            <person name="Loparov V."/>
            <person name="McQuiston J.R."/>
        </authorList>
    </citation>
    <scope>NUCLEOTIDE SEQUENCE [LARGE SCALE GENOMIC DNA]</scope>
    <source>
        <strain evidence="10 11">H5569</strain>
    </source>
</reference>
<sequence>MTRISPEFIRLACLYGAIFIVNGIQLPFWPVWLESRGMGPWEIGILSGALYWAKAVTNPTIGTIIDTRGNRIGMMRFLAAASLIISLFYLGFDGFWGLLVIGILGGSLFSGITPVAETISMGHATRGKIDYGRVRLWGSISFMVAAYLVGKILDYTPNNEIILWLFLGGLGITLAATWFSPDSPSTDSNTEREPWSGLLKDHRFLVFLVFAACAQGSHAVYYAFGTLHWTSQGVESGVIGGLWAVGVLAEIVLFAASARFVRRMDPAILMVSAGIAGVIRWPLMAVTTALPVLVLLQVLHAFTFGAAHLAAMHYITANTRSGLIARAQTVYSAVAVGLGSGILMIVAGRLYELLEGWAYFAMAGLSVFALVSAAFLAFTRHQPETVKQKKQEFREEAA</sequence>
<dbReference type="Pfam" id="PF12832">
    <property type="entry name" value="MFS_1_like"/>
    <property type="match status" value="1"/>
</dbReference>
<evidence type="ECO:0000256" key="5">
    <source>
        <dbReference type="ARBA" id="ARBA00022692"/>
    </source>
</evidence>
<dbReference type="KEGG" id="hjo:AY555_07715"/>
<evidence type="ECO:0000313" key="11">
    <source>
        <dbReference type="Proteomes" id="UP000076066"/>
    </source>
</evidence>
<feature type="transmembrane region" description="Helical" evidence="8">
    <location>
        <begin position="236"/>
        <end position="255"/>
    </location>
</feature>